<accession>A0A3B0UJ63</accession>
<dbReference type="Gene3D" id="3.40.50.150">
    <property type="entry name" value="Vaccinia Virus protein VP39"/>
    <property type="match status" value="1"/>
</dbReference>
<proteinExistence type="predicted"/>
<dbReference type="SUPFAM" id="SSF53335">
    <property type="entry name" value="S-adenosyl-L-methionine-dependent methyltransferases"/>
    <property type="match status" value="1"/>
</dbReference>
<dbReference type="Pfam" id="PF13578">
    <property type="entry name" value="Methyltransf_24"/>
    <property type="match status" value="1"/>
</dbReference>
<dbReference type="EMBL" id="UOER01000395">
    <property type="protein sequence ID" value="VAW25417.1"/>
    <property type="molecule type" value="Genomic_DNA"/>
</dbReference>
<protein>
    <submittedName>
        <fullName evidence="1">Uncharacterized protein</fullName>
    </submittedName>
</protein>
<sequence length="258" mass="29792">MWYKIKAFITFLLKSTNQHGIHSPFVYNLVTKCFYHKTNPSNIDSFNSVKQWLYKNHETINITDFGSGSKVFRSNKRKVSDIAKVAGINDKKSLLLLRILTYFEPQNILEIGTSVGLSTAVLSIGNPKATINTLEGCTNTASVAQELFDTFKLKNIQLNIGDFKDTLIPITSKTKFDLIYFDGNHQKEATLQYFNLCLKTVQNNSIFIFDDINWSKEMQEAWLLIKKHPKVTVTIDTFFWGIVFFRKEQVKQHFKIRV</sequence>
<name>A0A3B0UJ63_9ZZZZ</name>
<gene>
    <name evidence="1" type="ORF">MNBD_BACTEROID04-2068</name>
</gene>
<dbReference type="AlphaFoldDB" id="A0A3B0UJ63"/>
<organism evidence="1">
    <name type="scientific">hydrothermal vent metagenome</name>
    <dbReference type="NCBI Taxonomy" id="652676"/>
    <lineage>
        <taxon>unclassified sequences</taxon>
        <taxon>metagenomes</taxon>
        <taxon>ecological metagenomes</taxon>
    </lineage>
</organism>
<dbReference type="InterPro" id="IPR029063">
    <property type="entry name" value="SAM-dependent_MTases_sf"/>
</dbReference>
<evidence type="ECO:0000313" key="1">
    <source>
        <dbReference type="EMBL" id="VAW25417.1"/>
    </source>
</evidence>
<reference evidence="1" key="1">
    <citation type="submission" date="2018-06" db="EMBL/GenBank/DDBJ databases">
        <authorList>
            <person name="Zhirakovskaya E."/>
        </authorList>
    </citation>
    <scope>NUCLEOTIDE SEQUENCE</scope>
</reference>